<comment type="caution">
    <text evidence="4">The sequence shown here is derived from an EMBL/GenBank/DDBJ whole genome shotgun (WGS) entry which is preliminary data.</text>
</comment>
<evidence type="ECO:0000313" key="5">
    <source>
        <dbReference type="Proteomes" id="UP000267400"/>
    </source>
</evidence>
<evidence type="ECO:0000256" key="2">
    <source>
        <dbReference type="SAM" id="SignalP"/>
    </source>
</evidence>
<feature type="chain" id="PRO_5019027330" evidence="2">
    <location>
        <begin position="22"/>
        <end position="286"/>
    </location>
</feature>
<evidence type="ECO:0000256" key="1">
    <source>
        <dbReference type="SAM" id="MobiDB-lite"/>
    </source>
</evidence>
<dbReference type="PANTHER" id="PTHR38037:SF2">
    <property type="entry name" value="ATP-DEPENDENT ZINC PROTEASE DOMAIN-CONTAINING PROTEIN-RELATED"/>
    <property type="match status" value="1"/>
</dbReference>
<gene>
    <name evidence="4" type="ORF">EKG36_08055</name>
</gene>
<dbReference type="Gene3D" id="2.40.70.10">
    <property type="entry name" value="Acid Proteases"/>
    <property type="match status" value="1"/>
</dbReference>
<organism evidence="4 5">
    <name type="scientific">Halomonas nitroreducens</name>
    <dbReference type="NCBI Taxonomy" id="447425"/>
    <lineage>
        <taxon>Bacteria</taxon>
        <taxon>Pseudomonadati</taxon>
        <taxon>Pseudomonadota</taxon>
        <taxon>Gammaproteobacteria</taxon>
        <taxon>Oceanospirillales</taxon>
        <taxon>Halomonadaceae</taxon>
        <taxon>Halomonas</taxon>
    </lineage>
</organism>
<sequence length="286" mass="31344">MPLRPPLMLSLLGLTWLGGCALVPTDRPAPPEPLTTPAFEARIDRLEASLSARCDARLENLVRQQQQHQQRLTSDVHDVSHVLRGLREDVAGLSADAAESPVVADCPASDERLANKTLLGRTEWIGLPSVGTYLEARIDSGARTSSLSATEITAFERDGEDWVRFKLGLNDDDGAVVAVRDDWIEAPVERRVRIVQANGEQSRPVIRLLMTLGSIRETVEFTLTDRIPLDYPVLLGRRFLMDIAVVDVAQEHIHERPSYPDNGPATEDGANESDGEAEQDTGSASP</sequence>
<keyword evidence="2" id="KW-0732">Signal</keyword>
<dbReference type="InterPro" id="IPR008503">
    <property type="entry name" value="Asp_endopeptidase"/>
</dbReference>
<evidence type="ECO:0000259" key="3">
    <source>
        <dbReference type="Pfam" id="PF05618"/>
    </source>
</evidence>
<dbReference type="GO" id="GO:0008233">
    <property type="term" value="F:peptidase activity"/>
    <property type="evidence" value="ECO:0007669"/>
    <property type="project" value="UniProtKB-KW"/>
</dbReference>
<dbReference type="PROSITE" id="PS51257">
    <property type="entry name" value="PROKAR_LIPOPROTEIN"/>
    <property type="match status" value="1"/>
</dbReference>
<keyword evidence="4" id="KW-0378">Hydrolase</keyword>
<proteinExistence type="predicted"/>
<dbReference type="OrthoDB" id="8546610at2"/>
<dbReference type="GO" id="GO:0006508">
    <property type="term" value="P:proteolysis"/>
    <property type="evidence" value="ECO:0007669"/>
    <property type="project" value="UniProtKB-KW"/>
</dbReference>
<dbReference type="Proteomes" id="UP000267400">
    <property type="component" value="Unassembled WGS sequence"/>
</dbReference>
<feature type="compositionally biased region" description="Acidic residues" evidence="1">
    <location>
        <begin position="269"/>
        <end position="279"/>
    </location>
</feature>
<reference evidence="4 5" key="1">
    <citation type="submission" date="2018-12" db="EMBL/GenBank/DDBJ databases">
        <authorList>
            <person name="Yu L."/>
        </authorList>
    </citation>
    <scope>NUCLEOTIDE SEQUENCE [LARGE SCALE GENOMIC DNA]</scope>
    <source>
        <strain evidence="4 5">11S</strain>
    </source>
</reference>
<name>A0A431V6G3_9GAMM</name>
<dbReference type="AlphaFoldDB" id="A0A431V6G3"/>
<dbReference type="Pfam" id="PF05618">
    <property type="entry name" value="Zn_protease"/>
    <property type="match status" value="1"/>
</dbReference>
<dbReference type="EMBL" id="RXNS01000006">
    <property type="protein sequence ID" value="RTR05061.1"/>
    <property type="molecule type" value="Genomic_DNA"/>
</dbReference>
<dbReference type="PANTHER" id="PTHR38037">
    <property type="entry name" value="ZN_PROTEASE DOMAIN-CONTAINING PROTEIN"/>
    <property type="match status" value="1"/>
</dbReference>
<dbReference type="SUPFAM" id="SSF50630">
    <property type="entry name" value="Acid proteases"/>
    <property type="match status" value="1"/>
</dbReference>
<dbReference type="InterPro" id="IPR021109">
    <property type="entry name" value="Peptidase_aspartic_dom_sf"/>
</dbReference>
<keyword evidence="5" id="KW-1185">Reference proteome</keyword>
<feature type="signal peptide" evidence="2">
    <location>
        <begin position="1"/>
        <end position="21"/>
    </location>
</feature>
<keyword evidence="4" id="KW-0645">Protease</keyword>
<evidence type="ECO:0000313" key="4">
    <source>
        <dbReference type="EMBL" id="RTR05061.1"/>
    </source>
</evidence>
<protein>
    <submittedName>
        <fullName evidence="4">ATP-dependent zinc protease</fullName>
    </submittedName>
</protein>
<feature type="region of interest" description="Disordered" evidence="1">
    <location>
        <begin position="254"/>
        <end position="286"/>
    </location>
</feature>
<accession>A0A431V6G3</accession>
<feature type="domain" description="Retropepsin-like aspartic endopeptidase" evidence="3">
    <location>
        <begin position="119"/>
        <end position="256"/>
    </location>
</feature>